<organism evidence="1 2">
    <name type="scientific">Ambrosiozyma monospora</name>
    <name type="common">Yeast</name>
    <name type="synonym">Endomycopsis monosporus</name>
    <dbReference type="NCBI Taxonomy" id="43982"/>
    <lineage>
        <taxon>Eukaryota</taxon>
        <taxon>Fungi</taxon>
        <taxon>Dikarya</taxon>
        <taxon>Ascomycota</taxon>
        <taxon>Saccharomycotina</taxon>
        <taxon>Pichiomycetes</taxon>
        <taxon>Pichiales</taxon>
        <taxon>Pichiaceae</taxon>
        <taxon>Ambrosiozyma</taxon>
    </lineage>
</organism>
<evidence type="ECO:0000313" key="2">
    <source>
        <dbReference type="Proteomes" id="UP001165064"/>
    </source>
</evidence>
<protein>
    <submittedName>
        <fullName evidence="1">Unnamed protein product</fullName>
    </submittedName>
</protein>
<keyword evidence="2" id="KW-1185">Reference proteome</keyword>
<reference evidence="1" key="1">
    <citation type="submission" date="2023-04" db="EMBL/GenBank/DDBJ databases">
        <title>Ambrosiozyma monospora NBRC 10751.</title>
        <authorList>
            <person name="Ichikawa N."/>
            <person name="Sato H."/>
            <person name="Tonouchi N."/>
        </authorList>
    </citation>
    <scope>NUCLEOTIDE SEQUENCE</scope>
    <source>
        <strain evidence="1">NBRC 10751</strain>
    </source>
</reference>
<dbReference type="Proteomes" id="UP001165064">
    <property type="component" value="Unassembled WGS sequence"/>
</dbReference>
<accession>A0ACB5SR27</accession>
<dbReference type="EMBL" id="BSXS01000007">
    <property type="protein sequence ID" value="GME70251.1"/>
    <property type="molecule type" value="Genomic_DNA"/>
</dbReference>
<proteinExistence type="predicted"/>
<sequence>MNRPLAVVRRSRRLQHLPPDFIPLTSNVSHDLVPYETIHPIVVTPIPPPLPVPQPDHPRELVLSIEYAVILGYGKKRALFAAASGKYDIPTTVGEAMETDKWMKWYDAINDENKSLEEHSCLKVKKSPNNKERFKTRMVAKGFMQKIGESYIDSYAPVSSFDSLRFVLSYAAMNSWFVNQIDVKTAFLNGKLDHPVYFKPPFGSGADTSNYIWLLHRSLYGLATSSAAFWSEYKKALEDIGFESSKVDPCLFFKEGCMFLVYVSNGYHINMRESIERLQFDYGITPPAELIDSPLSKGAKLFNSPTRPLTAEEHSLYRSLVGTILYLANTVRVDVAYSVSLLSQFLVKPQLVHLNSAKRVMQYLIQTKSDGLLYCKKDCPIATIDARLINAKKPLNELINDYSENGKYKIHVVTDANFASDPDRKSQSGFITMFNNNVVSWGSVKQKVVTLSTAESEYISVTEGLKSAICFSNLLKNLALNSTYIELSGDNLASLILASHKSNHQASKHIDIKYHLIRNLVAKKVVKVTYVNTKQNISDMLTKVLDGSTLRHLKKLIMNPKEEC</sequence>
<evidence type="ECO:0000313" key="1">
    <source>
        <dbReference type="EMBL" id="GME70251.1"/>
    </source>
</evidence>
<name>A0ACB5SR27_AMBMO</name>
<gene>
    <name evidence="1" type="ORF">Amon02_000011800</name>
</gene>
<comment type="caution">
    <text evidence="1">The sequence shown here is derived from an EMBL/GenBank/DDBJ whole genome shotgun (WGS) entry which is preliminary data.</text>
</comment>